<dbReference type="PANTHER" id="PTHR13501">
    <property type="entry name" value="CHLOROPLAST 50S RIBOSOMAL PROTEIN L22-RELATED"/>
    <property type="match status" value="1"/>
</dbReference>
<dbReference type="Gene3D" id="3.90.470.10">
    <property type="entry name" value="Ribosomal protein L22/L17"/>
    <property type="match status" value="1"/>
</dbReference>
<organism evidence="6 7">
    <name type="scientific">Prorocentrum cordatum</name>
    <dbReference type="NCBI Taxonomy" id="2364126"/>
    <lineage>
        <taxon>Eukaryota</taxon>
        <taxon>Sar</taxon>
        <taxon>Alveolata</taxon>
        <taxon>Dinophyceae</taxon>
        <taxon>Prorocentrales</taxon>
        <taxon>Prorocentraceae</taxon>
        <taxon>Prorocentrum</taxon>
    </lineage>
</organism>
<dbReference type="Pfam" id="PF00237">
    <property type="entry name" value="Ribosomal_L22"/>
    <property type="match status" value="1"/>
</dbReference>
<keyword evidence="2 4" id="KW-0689">Ribosomal protein</keyword>
<dbReference type="InterPro" id="IPR036394">
    <property type="entry name" value="Ribosomal_uL22_sf"/>
</dbReference>
<dbReference type="PANTHER" id="PTHR13501:SF10">
    <property type="entry name" value="LARGE RIBOSOMAL SUBUNIT PROTEIN UL22M"/>
    <property type="match status" value="1"/>
</dbReference>
<evidence type="ECO:0000256" key="2">
    <source>
        <dbReference type="ARBA" id="ARBA00022980"/>
    </source>
</evidence>
<comment type="similarity">
    <text evidence="1 4">Belongs to the universal ribosomal protein uL22 family.</text>
</comment>
<accession>A0ABN9W6B7</accession>
<dbReference type="InterPro" id="IPR047867">
    <property type="entry name" value="Ribosomal_uL22_bac/org-type"/>
</dbReference>
<dbReference type="CDD" id="cd00336">
    <property type="entry name" value="Ribosomal_L22"/>
    <property type="match status" value="1"/>
</dbReference>
<dbReference type="SUPFAM" id="SSF54843">
    <property type="entry name" value="Ribosomal protein L22"/>
    <property type="match status" value="1"/>
</dbReference>
<feature type="region of interest" description="Disordered" evidence="5">
    <location>
        <begin position="100"/>
        <end position="119"/>
    </location>
</feature>
<keyword evidence="7" id="KW-1185">Reference proteome</keyword>
<name>A0ABN9W6B7_9DINO</name>
<reference evidence="6" key="1">
    <citation type="submission" date="2023-10" db="EMBL/GenBank/DDBJ databases">
        <authorList>
            <person name="Chen Y."/>
            <person name="Shah S."/>
            <person name="Dougan E. K."/>
            <person name="Thang M."/>
            <person name="Chan C."/>
        </authorList>
    </citation>
    <scope>NUCLEOTIDE SEQUENCE [LARGE SCALE GENOMIC DNA]</scope>
</reference>
<dbReference type="Proteomes" id="UP001189429">
    <property type="component" value="Unassembled WGS sequence"/>
</dbReference>
<evidence type="ECO:0000256" key="4">
    <source>
        <dbReference type="RuleBase" id="RU004005"/>
    </source>
</evidence>
<evidence type="ECO:0000256" key="1">
    <source>
        <dbReference type="ARBA" id="ARBA00009451"/>
    </source>
</evidence>
<protein>
    <recommendedName>
        <fullName evidence="8">50S ribosomal protein L22, chloroplastic</fullName>
    </recommendedName>
</protein>
<evidence type="ECO:0000256" key="3">
    <source>
        <dbReference type="ARBA" id="ARBA00023274"/>
    </source>
</evidence>
<dbReference type="EMBL" id="CAUYUJ010018215">
    <property type="protein sequence ID" value="CAK0881679.1"/>
    <property type="molecule type" value="Genomic_DNA"/>
</dbReference>
<gene>
    <name evidence="6" type="ORF">PCOR1329_LOCUS64441</name>
</gene>
<evidence type="ECO:0000313" key="6">
    <source>
        <dbReference type="EMBL" id="CAK0881679.1"/>
    </source>
</evidence>
<proteinExistence type="inferred from homology"/>
<evidence type="ECO:0000313" key="7">
    <source>
        <dbReference type="Proteomes" id="UP001189429"/>
    </source>
</evidence>
<evidence type="ECO:0000256" key="5">
    <source>
        <dbReference type="SAM" id="MobiDB-lite"/>
    </source>
</evidence>
<keyword evidence="3 4" id="KW-0687">Ribonucleoprotein</keyword>
<sequence length="119" mass="13315">MKMMTSTTTKISMKITTTSTTITTRTKRARTGSRTALCKARFLKGSPKKYRRVLWQIRGRSYREALMLLEFLPWRTCKPVLKCLQSAAANAQNTYNMDTTSPACTSAAARPTRARTASG</sequence>
<evidence type="ECO:0008006" key="8">
    <source>
        <dbReference type="Google" id="ProtNLM"/>
    </source>
</evidence>
<dbReference type="InterPro" id="IPR001063">
    <property type="entry name" value="Ribosomal_uL22"/>
</dbReference>
<comment type="caution">
    <text evidence="6">The sequence shown here is derived from an EMBL/GenBank/DDBJ whole genome shotgun (WGS) entry which is preliminary data.</text>
</comment>